<reference evidence="3 4" key="1">
    <citation type="submission" date="2019-03" db="EMBL/GenBank/DDBJ databases">
        <title>Genomic Encyclopedia of Type Strains, Phase IV (KMG-IV): sequencing the most valuable type-strain genomes for metagenomic binning, comparative biology and taxonomic classification.</title>
        <authorList>
            <person name="Goeker M."/>
        </authorList>
    </citation>
    <scope>NUCLEOTIDE SEQUENCE [LARGE SCALE GENOMIC DNA]</scope>
    <source>
        <strain evidence="3 4">DSM 22958</strain>
    </source>
</reference>
<gene>
    <name evidence="3" type="ORF">EV666_11410</name>
</gene>
<dbReference type="InterPro" id="IPR007462">
    <property type="entry name" value="COV1-like"/>
</dbReference>
<dbReference type="EMBL" id="SLWL01000014">
    <property type="protein sequence ID" value="TCO10307.1"/>
    <property type="molecule type" value="Genomic_DNA"/>
</dbReference>
<dbReference type="AlphaFoldDB" id="A0A4R2GMS8"/>
<evidence type="ECO:0000256" key="2">
    <source>
        <dbReference type="SAM" id="Phobius"/>
    </source>
</evidence>
<feature type="transmembrane region" description="Helical" evidence="2">
    <location>
        <begin position="47"/>
        <end position="70"/>
    </location>
</feature>
<keyword evidence="2" id="KW-1133">Transmembrane helix</keyword>
<accession>A0A4R2GMS8</accession>
<feature type="transmembrane region" description="Helical" evidence="2">
    <location>
        <begin position="90"/>
        <end position="113"/>
    </location>
</feature>
<dbReference type="PANTHER" id="PTHR31876">
    <property type="entry name" value="COV-LIKE PROTEIN 1"/>
    <property type="match status" value="1"/>
</dbReference>
<organism evidence="3 4">
    <name type="scientific">Camelimonas lactis</name>
    <dbReference type="NCBI Taxonomy" id="659006"/>
    <lineage>
        <taxon>Bacteria</taxon>
        <taxon>Pseudomonadati</taxon>
        <taxon>Pseudomonadota</taxon>
        <taxon>Alphaproteobacteria</taxon>
        <taxon>Hyphomicrobiales</taxon>
        <taxon>Chelatococcaceae</taxon>
        <taxon>Camelimonas</taxon>
    </lineage>
</organism>
<protein>
    <submittedName>
        <fullName evidence="3">Putative membrane protein</fullName>
    </submittedName>
</protein>
<comment type="caution">
    <text evidence="3">The sequence shown here is derived from an EMBL/GenBank/DDBJ whole genome shotgun (WGS) entry which is preliminary data.</text>
</comment>
<keyword evidence="4" id="KW-1185">Reference proteome</keyword>
<sequence>MTDGQREPESPEDNAASRQAPPTPPPAVVAAAASRGRLFSARARLRNYFLTGLIVAGPLALTIYITWWIVGAIDGWVKPFVPDRYWPDAYLSVSVPGFGLAVALIALTLLGFLTANLVGRTLVSSSETLLERMPVVSGLYRGIKQIFETAFSPGGTSFRKVALVQFPTPGTWSIVFVSSPPPPDMARPLPGGADAGYVGVFLPCSPNPTTGFFFYLPRKDIVEVSISVDEAAKLVMSAGLIQPEEHQRRMQAMMDDPDTPADAPLPEKPASG</sequence>
<evidence type="ECO:0000313" key="3">
    <source>
        <dbReference type="EMBL" id="TCO10307.1"/>
    </source>
</evidence>
<evidence type="ECO:0000256" key="1">
    <source>
        <dbReference type="SAM" id="MobiDB-lite"/>
    </source>
</evidence>
<dbReference type="RefSeq" id="WP_132009500.1">
    <property type="nucleotide sequence ID" value="NZ_JBHUNN010000002.1"/>
</dbReference>
<dbReference type="PANTHER" id="PTHR31876:SF26">
    <property type="entry name" value="PROTEIN LIKE COV 2"/>
    <property type="match status" value="1"/>
</dbReference>
<keyword evidence="2" id="KW-0812">Transmembrane</keyword>
<proteinExistence type="predicted"/>
<evidence type="ECO:0000313" key="4">
    <source>
        <dbReference type="Proteomes" id="UP000294881"/>
    </source>
</evidence>
<dbReference type="Pfam" id="PF04367">
    <property type="entry name" value="DUF502"/>
    <property type="match status" value="1"/>
</dbReference>
<dbReference type="Proteomes" id="UP000294881">
    <property type="component" value="Unassembled WGS sequence"/>
</dbReference>
<name>A0A4R2GMS8_9HYPH</name>
<feature type="region of interest" description="Disordered" evidence="1">
    <location>
        <begin position="1"/>
        <end position="26"/>
    </location>
</feature>
<dbReference type="OrthoDB" id="9780267at2"/>
<keyword evidence="2" id="KW-0472">Membrane</keyword>